<dbReference type="Gene3D" id="2.40.50.140">
    <property type="entry name" value="Nucleic acid-binding proteins"/>
    <property type="match status" value="1"/>
</dbReference>
<dbReference type="FunFam" id="2.40.50.140:FF:000024">
    <property type="entry name" value="Lysine--tRNA ligase"/>
    <property type="match status" value="1"/>
</dbReference>
<dbReference type="HAMAP" id="MF_00252">
    <property type="entry name" value="Lys_tRNA_synth_class2"/>
    <property type="match status" value="1"/>
</dbReference>
<dbReference type="GO" id="GO:0000049">
    <property type="term" value="F:tRNA binding"/>
    <property type="evidence" value="ECO:0007669"/>
    <property type="project" value="TreeGrafter"/>
</dbReference>
<dbReference type="GO" id="GO:0005829">
    <property type="term" value="C:cytosol"/>
    <property type="evidence" value="ECO:0007669"/>
    <property type="project" value="TreeGrafter"/>
</dbReference>
<dbReference type="EC" id="6.1.1.6" evidence="13"/>
<evidence type="ECO:0000256" key="11">
    <source>
        <dbReference type="ARBA" id="ARBA00023146"/>
    </source>
</evidence>
<organism evidence="16 17">
    <name type="scientific">Thermodesulfovibrio yellowstonii</name>
    <dbReference type="NCBI Taxonomy" id="28262"/>
    <lineage>
        <taxon>Bacteria</taxon>
        <taxon>Pseudomonadati</taxon>
        <taxon>Nitrospirota</taxon>
        <taxon>Thermodesulfovibrionia</taxon>
        <taxon>Thermodesulfovibrionales</taxon>
        <taxon>Thermodesulfovibrionaceae</taxon>
        <taxon>Thermodesulfovibrio</taxon>
    </lineage>
</organism>
<dbReference type="NCBIfam" id="NF001756">
    <property type="entry name" value="PRK00484.1"/>
    <property type="match status" value="1"/>
</dbReference>
<proteinExistence type="inferred from homology"/>
<evidence type="ECO:0000256" key="4">
    <source>
        <dbReference type="ARBA" id="ARBA00022490"/>
    </source>
</evidence>
<dbReference type="Gene3D" id="3.30.930.10">
    <property type="entry name" value="Bira Bifunctional Protein, Domain 2"/>
    <property type="match status" value="1"/>
</dbReference>
<dbReference type="AlphaFoldDB" id="A0A9W6GGC4"/>
<reference evidence="16" key="1">
    <citation type="submission" date="2022-12" db="EMBL/GenBank/DDBJ databases">
        <title>Reference genome sequencing for broad-spectrum identification of bacterial and archaeal isolates by mass spectrometry.</title>
        <authorList>
            <person name="Sekiguchi Y."/>
            <person name="Tourlousse D.M."/>
        </authorList>
    </citation>
    <scope>NUCLEOTIDE SEQUENCE</scope>
    <source>
        <strain evidence="16">TSL-P1</strain>
    </source>
</reference>
<evidence type="ECO:0000256" key="5">
    <source>
        <dbReference type="ARBA" id="ARBA00022598"/>
    </source>
</evidence>
<gene>
    <name evidence="13 16" type="primary">lysS</name>
    <name evidence="16" type="ORF">TISLANDTSLP1_10740</name>
</gene>
<keyword evidence="6 13" id="KW-0479">Metal-binding</keyword>
<evidence type="ECO:0000256" key="10">
    <source>
        <dbReference type="ARBA" id="ARBA00022917"/>
    </source>
</evidence>
<evidence type="ECO:0000256" key="2">
    <source>
        <dbReference type="ARBA" id="ARBA00008226"/>
    </source>
</evidence>
<evidence type="ECO:0000256" key="13">
    <source>
        <dbReference type="HAMAP-Rule" id="MF_00252"/>
    </source>
</evidence>
<dbReference type="FunFam" id="3.30.930.10:FF:000001">
    <property type="entry name" value="Lysine--tRNA ligase"/>
    <property type="match status" value="1"/>
</dbReference>
<dbReference type="Pfam" id="PF00152">
    <property type="entry name" value="tRNA-synt_2"/>
    <property type="match status" value="1"/>
</dbReference>
<dbReference type="GO" id="GO:0006430">
    <property type="term" value="P:lysyl-tRNA aminoacylation"/>
    <property type="evidence" value="ECO:0007669"/>
    <property type="project" value="UniProtKB-UniRule"/>
</dbReference>
<keyword evidence="5 13" id="KW-0436">Ligase</keyword>
<dbReference type="GO" id="GO:0042803">
    <property type="term" value="F:protein homodimerization activity"/>
    <property type="evidence" value="ECO:0007669"/>
    <property type="project" value="UniProtKB-ARBA"/>
</dbReference>
<dbReference type="InterPro" id="IPR004365">
    <property type="entry name" value="NA-bd_OB_tRNA"/>
</dbReference>
<keyword evidence="17" id="KW-1185">Reference proteome</keyword>
<keyword evidence="7 13" id="KW-0547">Nucleotide-binding</keyword>
<keyword evidence="11 13" id="KW-0030">Aminoacyl-tRNA synthetase</keyword>
<keyword evidence="10 13" id="KW-0648">Protein biosynthesis</keyword>
<dbReference type="SUPFAM" id="SSF55681">
    <property type="entry name" value="Class II aaRS and biotin synthetases"/>
    <property type="match status" value="1"/>
</dbReference>
<dbReference type="Proteomes" id="UP001144297">
    <property type="component" value="Unassembled WGS sequence"/>
</dbReference>
<accession>A0A9W6GGC4</accession>
<comment type="cofactor">
    <cofactor evidence="13 14">
        <name>Mg(2+)</name>
        <dbReference type="ChEBI" id="CHEBI:18420"/>
    </cofactor>
    <text evidence="13 14">Binds 3 Mg(2+) ions per subunit.</text>
</comment>
<dbReference type="InterPro" id="IPR018149">
    <property type="entry name" value="Lys-tRNA-synth_II_C"/>
</dbReference>
<dbReference type="InterPro" id="IPR002313">
    <property type="entry name" value="Lys-tRNA-ligase_II"/>
</dbReference>
<dbReference type="InterPro" id="IPR012340">
    <property type="entry name" value="NA-bd_OB-fold"/>
</dbReference>
<dbReference type="CDD" id="cd04322">
    <property type="entry name" value="LysRS_N"/>
    <property type="match status" value="1"/>
</dbReference>
<evidence type="ECO:0000256" key="9">
    <source>
        <dbReference type="ARBA" id="ARBA00022842"/>
    </source>
</evidence>
<feature type="binding site" evidence="13">
    <location>
        <position position="410"/>
    </location>
    <ligand>
        <name>Mg(2+)</name>
        <dbReference type="ChEBI" id="CHEBI:18420"/>
        <label>1</label>
    </ligand>
</feature>
<evidence type="ECO:0000256" key="8">
    <source>
        <dbReference type="ARBA" id="ARBA00022840"/>
    </source>
</evidence>
<dbReference type="PRINTS" id="PR00982">
    <property type="entry name" value="TRNASYNTHLYS"/>
</dbReference>
<dbReference type="InterPro" id="IPR004364">
    <property type="entry name" value="Aa-tRNA-synt_II"/>
</dbReference>
<dbReference type="CDD" id="cd00775">
    <property type="entry name" value="LysRS_core"/>
    <property type="match status" value="1"/>
</dbReference>
<evidence type="ECO:0000259" key="15">
    <source>
        <dbReference type="PROSITE" id="PS50862"/>
    </source>
</evidence>
<dbReference type="GO" id="GO:0000287">
    <property type="term" value="F:magnesium ion binding"/>
    <property type="evidence" value="ECO:0007669"/>
    <property type="project" value="UniProtKB-UniRule"/>
</dbReference>
<comment type="catalytic activity">
    <reaction evidence="12 13 14">
        <text>tRNA(Lys) + L-lysine + ATP = L-lysyl-tRNA(Lys) + AMP + diphosphate</text>
        <dbReference type="Rhea" id="RHEA:20792"/>
        <dbReference type="Rhea" id="RHEA-COMP:9696"/>
        <dbReference type="Rhea" id="RHEA-COMP:9697"/>
        <dbReference type="ChEBI" id="CHEBI:30616"/>
        <dbReference type="ChEBI" id="CHEBI:32551"/>
        <dbReference type="ChEBI" id="CHEBI:33019"/>
        <dbReference type="ChEBI" id="CHEBI:78442"/>
        <dbReference type="ChEBI" id="CHEBI:78529"/>
        <dbReference type="ChEBI" id="CHEBI:456215"/>
        <dbReference type="EC" id="6.1.1.6"/>
    </reaction>
</comment>
<dbReference type="EMBL" id="BSDX01000001">
    <property type="protein sequence ID" value="GLI53381.1"/>
    <property type="molecule type" value="Genomic_DNA"/>
</dbReference>
<dbReference type="NCBIfam" id="TIGR00499">
    <property type="entry name" value="lysS_bact"/>
    <property type="match status" value="1"/>
</dbReference>
<feature type="domain" description="Aminoacyl-transfer RNA synthetases class-II family profile" evidence="15">
    <location>
        <begin position="180"/>
        <end position="491"/>
    </location>
</feature>
<keyword evidence="8 13" id="KW-0067">ATP-binding</keyword>
<feature type="binding site" evidence="13">
    <location>
        <position position="403"/>
    </location>
    <ligand>
        <name>Mg(2+)</name>
        <dbReference type="ChEBI" id="CHEBI:18420"/>
        <label>1</label>
    </ligand>
</feature>
<evidence type="ECO:0000256" key="12">
    <source>
        <dbReference type="ARBA" id="ARBA00048573"/>
    </source>
</evidence>
<evidence type="ECO:0000256" key="3">
    <source>
        <dbReference type="ARBA" id="ARBA00011738"/>
    </source>
</evidence>
<dbReference type="SUPFAM" id="SSF50249">
    <property type="entry name" value="Nucleic acid-binding proteins"/>
    <property type="match status" value="1"/>
</dbReference>
<dbReference type="GO" id="GO:0005524">
    <property type="term" value="F:ATP binding"/>
    <property type="evidence" value="ECO:0007669"/>
    <property type="project" value="UniProtKB-UniRule"/>
</dbReference>
<name>A0A9W6GGC4_9BACT</name>
<evidence type="ECO:0000313" key="17">
    <source>
        <dbReference type="Proteomes" id="UP001144297"/>
    </source>
</evidence>
<dbReference type="InterPro" id="IPR044136">
    <property type="entry name" value="Lys-tRNA-ligase_II_N"/>
</dbReference>
<comment type="similarity">
    <text evidence="2 13">Belongs to the class-II aminoacyl-tRNA synthetase family.</text>
</comment>
<evidence type="ECO:0000256" key="14">
    <source>
        <dbReference type="RuleBase" id="RU000336"/>
    </source>
</evidence>
<dbReference type="GO" id="GO:0004824">
    <property type="term" value="F:lysine-tRNA ligase activity"/>
    <property type="evidence" value="ECO:0007669"/>
    <property type="project" value="UniProtKB-UniRule"/>
</dbReference>
<dbReference type="PANTHER" id="PTHR42918">
    <property type="entry name" value="LYSYL-TRNA SYNTHETASE"/>
    <property type="match status" value="1"/>
</dbReference>
<dbReference type="InterPro" id="IPR034762">
    <property type="entry name" value="Lys-tRNA-ligase_II_bac/euk"/>
</dbReference>
<comment type="caution">
    <text evidence="16">The sequence shown here is derived from an EMBL/GenBank/DDBJ whole genome shotgun (WGS) entry which is preliminary data.</text>
</comment>
<sequence length="494" mass="57196">MQEIPLSELIQQRIKKLAALRSLGIEPYNGIFEPSDSTEDIFKKFGGFSKEDLENENINISVAGRVILLRDFGKAAFAHIQDSKGKIQIYLRKDILGEKFSLIKNLDIGDIIGVEGRLFRTKTNELTIEIHNFVFLSKSLRPLPEKWHGLKDIEARYRQRYVDLIVNPSVKETFIKRQLIIKYLREFLENEDFLEVETPMMHTIAGGARAKPFKTYHEALEMELYLRIAPELYLKRLLVGGFERVFEIGKNFRNEGISTKHNPEFTMVEFYVAYKDYNWLMDFTEKLLSYITQKVCGGLQVKYGDYIIDFTPPFKRITMFDALRNKGVPEEVMKDFSIAFKWAKAKGIEIAEGSSLSKVLDEIFKEVVEPELIQPTFIIDYPVELSPLAKRKKDNPELVERFELFIAGREMANAFSELNDPLDQKERFLRQLEERLKGDEEVPEMDEDFVRALEIGMPPAAGEGIGIDRLVMILTNNQSIRDVILFPLLRPETK</sequence>
<dbReference type="InterPro" id="IPR006195">
    <property type="entry name" value="aa-tRNA-synth_II"/>
</dbReference>
<evidence type="ECO:0000256" key="7">
    <source>
        <dbReference type="ARBA" id="ARBA00022741"/>
    </source>
</evidence>
<dbReference type="InterPro" id="IPR045864">
    <property type="entry name" value="aa-tRNA-synth_II/BPL/LPL"/>
</dbReference>
<evidence type="ECO:0000256" key="6">
    <source>
        <dbReference type="ARBA" id="ARBA00022723"/>
    </source>
</evidence>
<keyword evidence="4 13" id="KW-0963">Cytoplasm</keyword>
<comment type="subunit">
    <text evidence="3 13">Homodimer.</text>
</comment>
<dbReference type="PROSITE" id="PS50862">
    <property type="entry name" value="AA_TRNA_LIGASE_II"/>
    <property type="match status" value="1"/>
</dbReference>
<dbReference type="PANTHER" id="PTHR42918:SF15">
    <property type="entry name" value="LYSINE--TRNA LIGASE, CHLOROPLASTIC_MITOCHONDRIAL"/>
    <property type="match status" value="1"/>
</dbReference>
<dbReference type="PIRSF" id="PIRSF039101">
    <property type="entry name" value="LysRS2"/>
    <property type="match status" value="1"/>
</dbReference>
<evidence type="ECO:0000313" key="16">
    <source>
        <dbReference type="EMBL" id="GLI53381.1"/>
    </source>
</evidence>
<feature type="binding site" evidence="13">
    <location>
        <position position="410"/>
    </location>
    <ligand>
        <name>Mg(2+)</name>
        <dbReference type="ChEBI" id="CHEBI:18420"/>
        <label>2</label>
    </ligand>
</feature>
<dbReference type="Pfam" id="PF01336">
    <property type="entry name" value="tRNA_anti-codon"/>
    <property type="match status" value="1"/>
</dbReference>
<evidence type="ECO:0000256" key="1">
    <source>
        <dbReference type="ARBA" id="ARBA00004496"/>
    </source>
</evidence>
<comment type="subcellular location">
    <subcellularLocation>
        <location evidence="1 13">Cytoplasm</location>
    </subcellularLocation>
</comment>
<protein>
    <recommendedName>
        <fullName evidence="13">Lysine--tRNA ligase</fullName>
        <ecNumber evidence="13">6.1.1.6</ecNumber>
    </recommendedName>
    <alternativeName>
        <fullName evidence="13">Lysyl-tRNA synthetase</fullName>
        <shortName evidence="13">LysRS</shortName>
    </alternativeName>
</protein>
<keyword evidence="9 13" id="KW-0460">Magnesium</keyword>